<evidence type="ECO:0000256" key="2">
    <source>
        <dbReference type="ARBA" id="ARBA00001941"/>
    </source>
</evidence>
<dbReference type="FunFam" id="3.40.50.970:FF:000003">
    <property type="entry name" value="Transketolase"/>
    <property type="match status" value="1"/>
</dbReference>
<comment type="similarity">
    <text evidence="3">Belongs to the transketolase family.</text>
</comment>
<feature type="binding site" evidence="15">
    <location>
        <position position="191"/>
    </location>
    <ligand>
        <name>Mg(2+)</name>
        <dbReference type="ChEBI" id="CHEBI:18420"/>
    </ligand>
</feature>
<keyword evidence="9 14" id="KW-0786">Thiamine pyrophosphate</keyword>
<dbReference type="Pfam" id="PF00456">
    <property type="entry name" value="Transketolase_N"/>
    <property type="match status" value="1"/>
</dbReference>
<dbReference type="FunFam" id="3.40.50.970:FF:000004">
    <property type="entry name" value="Transketolase"/>
    <property type="match status" value="1"/>
</dbReference>
<dbReference type="FunFam" id="3.40.50.920:FF:000003">
    <property type="entry name" value="Transketolase"/>
    <property type="match status" value="1"/>
</dbReference>
<evidence type="ECO:0000256" key="13">
    <source>
        <dbReference type="PIRSR" id="PIRSR605478-2"/>
    </source>
</evidence>
<comment type="cofactor">
    <cofactor evidence="2">
        <name>Co(2+)</name>
        <dbReference type="ChEBI" id="CHEBI:48828"/>
    </cofactor>
</comment>
<keyword evidence="7 15" id="KW-0479">Metal-binding</keyword>
<keyword evidence="6 19" id="KW-0808">Transferase</keyword>
<dbReference type="CDD" id="cd07033">
    <property type="entry name" value="TPP_PYR_DXS_TK_like"/>
    <property type="match status" value="1"/>
</dbReference>
<evidence type="ECO:0000259" key="18">
    <source>
        <dbReference type="SMART" id="SM00861"/>
    </source>
</evidence>
<gene>
    <name evidence="19" type="primary">tkt</name>
    <name evidence="19" type="ORF">Pla133_40810</name>
</gene>
<feature type="binding site" evidence="14">
    <location>
        <position position="189"/>
    </location>
    <ligand>
        <name>thiamine diphosphate</name>
        <dbReference type="ChEBI" id="CHEBI:58937"/>
    </ligand>
</feature>
<feature type="binding site" evidence="15">
    <location>
        <position position="159"/>
    </location>
    <ligand>
        <name>Mg(2+)</name>
        <dbReference type="ChEBI" id="CHEBI:18420"/>
    </ligand>
</feature>
<comment type="subunit">
    <text evidence="4">Homodimer.</text>
</comment>
<feature type="binding site" evidence="13">
    <location>
        <position position="478"/>
    </location>
    <ligand>
        <name>substrate</name>
    </ligand>
</feature>
<feature type="binding site" evidence="13">
    <location>
        <position position="266"/>
    </location>
    <ligand>
        <name>substrate</name>
    </ligand>
</feature>
<sequence length="672" mass="71795">MPATQAIDALCVNTLRTLSIDAIQQAGSGHPGLPLGAAPMAYVLWQRFLRHDPRDPGWPNRDRFVLSAGHGSALLYSLLHLTGYDLPLDEIKRFRQLGSRTPGHPEFGHTVGVEATTGPLGQGCSNAVGMAIAERFLAQRYNRGEHVVVDHHTYALVGDGDLMEGIASEAASLAGHLGLGKLIWLYDSNDISLDGPTSLSFTEDVPARFRAYGWQVLEVADGDTDLEAIGAAIDAARADTAHPSLIVVKTTIGYGSPKKAGTAGAHGSPLGAEEILATKRALGWESTEPFFIPDDAREHLRAAVGRGAQERSDWSERFERWAAAHPNLAAQWQLAQSELLPEGWDQDLPQFEVGTKPATREAGGVVLNALAERLPWLLGGDADLSGSTKTSIKSSGDFDGRDGAEPGRNIRYGVREHAMAAAANGMAYHGGCRTFTATFFCFADYMRPALRLAAMNDLPVINVFTHDSIAVGEDGPTHQPVEHLMSLRVIPGLHVVRPADADETREAWRHALLRSEGPTAIVLTRQGILVRDRADLAPASGLERGGYVLRQASAASAAVVLVATGSEVELALDSAAALEAAGHPTRVVSLPCWEVFADQDPAYRAEVLGGGGLRVSIEAGSTLGWERWIGEDGLAIGIDRFGASAPGDELMAEYGLTPPQVVERVERHLAAR</sequence>
<evidence type="ECO:0000256" key="9">
    <source>
        <dbReference type="ARBA" id="ARBA00023052"/>
    </source>
</evidence>
<dbReference type="InterPro" id="IPR049557">
    <property type="entry name" value="Transketolase_CS"/>
</dbReference>
<dbReference type="CDD" id="cd02012">
    <property type="entry name" value="TPP_TK"/>
    <property type="match status" value="1"/>
</dbReference>
<proteinExistence type="inferred from homology"/>
<dbReference type="PANTHER" id="PTHR43522:SF2">
    <property type="entry name" value="TRANSKETOLASE 1-RELATED"/>
    <property type="match status" value="1"/>
</dbReference>
<dbReference type="InterPro" id="IPR009014">
    <property type="entry name" value="Transketo_C/PFOR_II"/>
</dbReference>
<dbReference type="Pfam" id="PF02779">
    <property type="entry name" value="Transket_pyr"/>
    <property type="match status" value="1"/>
</dbReference>
<feature type="binding site" evidence="14">
    <location>
        <position position="442"/>
    </location>
    <ligand>
        <name>thiamine diphosphate</name>
        <dbReference type="ChEBI" id="CHEBI:58937"/>
    </ligand>
</feature>
<organism evidence="19 20">
    <name type="scientific">Engelhardtia mirabilis</name>
    <dbReference type="NCBI Taxonomy" id="2528011"/>
    <lineage>
        <taxon>Bacteria</taxon>
        <taxon>Pseudomonadati</taxon>
        <taxon>Planctomycetota</taxon>
        <taxon>Planctomycetia</taxon>
        <taxon>Planctomycetia incertae sedis</taxon>
        <taxon>Engelhardtia</taxon>
    </lineage>
</organism>
<feature type="binding site" evidence="14">
    <location>
        <begin position="118"/>
        <end position="120"/>
    </location>
    <ligand>
        <name>thiamine diphosphate</name>
        <dbReference type="ChEBI" id="CHEBI:58937"/>
    </ligand>
</feature>
<evidence type="ECO:0000256" key="5">
    <source>
        <dbReference type="ARBA" id="ARBA00013152"/>
    </source>
</evidence>
<feature type="binding site" evidence="13">
    <location>
        <position position="525"/>
    </location>
    <ligand>
        <name>substrate</name>
    </ligand>
</feature>
<evidence type="ECO:0000256" key="7">
    <source>
        <dbReference type="ARBA" id="ARBA00022723"/>
    </source>
</evidence>
<dbReference type="PROSITE" id="PS00801">
    <property type="entry name" value="TRANSKETOLASE_1"/>
    <property type="match status" value="1"/>
</dbReference>
<reference evidence="19 20" key="1">
    <citation type="submission" date="2019-02" db="EMBL/GenBank/DDBJ databases">
        <title>Deep-cultivation of Planctomycetes and their phenomic and genomic characterization uncovers novel biology.</title>
        <authorList>
            <person name="Wiegand S."/>
            <person name="Jogler M."/>
            <person name="Boedeker C."/>
            <person name="Pinto D."/>
            <person name="Vollmers J."/>
            <person name="Rivas-Marin E."/>
            <person name="Kohn T."/>
            <person name="Peeters S.H."/>
            <person name="Heuer A."/>
            <person name="Rast P."/>
            <person name="Oberbeckmann S."/>
            <person name="Bunk B."/>
            <person name="Jeske O."/>
            <person name="Meyerdierks A."/>
            <person name="Storesund J.E."/>
            <person name="Kallscheuer N."/>
            <person name="Luecker S."/>
            <person name="Lage O.M."/>
            <person name="Pohl T."/>
            <person name="Merkel B.J."/>
            <person name="Hornburger P."/>
            <person name="Mueller R.-W."/>
            <person name="Bruemmer F."/>
            <person name="Labrenz M."/>
            <person name="Spormann A.M."/>
            <person name="Op den Camp H."/>
            <person name="Overmann J."/>
            <person name="Amann R."/>
            <person name="Jetten M.S.M."/>
            <person name="Mascher T."/>
            <person name="Medema M.H."/>
            <person name="Devos D.P."/>
            <person name="Kaster A.-K."/>
            <person name="Ovreas L."/>
            <person name="Rohde M."/>
            <person name="Galperin M.Y."/>
            <person name="Jogler C."/>
        </authorList>
    </citation>
    <scope>NUCLEOTIDE SEQUENCE [LARGE SCALE GENOMIC DNA]</scope>
    <source>
        <strain evidence="19 20">Pla133</strain>
    </source>
</reference>
<feature type="region of interest" description="Disordered" evidence="17">
    <location>
        <begin position="385"/>
        <end position="407"/>
    </location>
</feature>
<dbReference type="SUPFAM" id="SSF52518">
    <property type="entry name" value="Thiamin diphosphate-binding fold (THDP-binding)"/>
    <property type="match status" value="2"/>
</dbReference>
<accession>A0A518BPS7</accession>
<dbReference type="GO" id="GO:0009052">
    <property type="term" value="P:pentose-phosphate shunt, non-oxidative branch"/>
    <property type="evidence" value="ECO:0007669"/>
    <property type="project" value="UniProtKB-ARBA"/>
</dbReference>
<dbReference type="GO" id="GO:0046872">
    <property type="term" value="F:metal ion binding"/>
    <property type="evidence" value="ECO:0007669"/>
    <property type="project" value="UniProtKB-KW"/>
</dbReference>
<comment type="cofactor">
    <cofactor evidence="15">
        <name>Mg(2+)</name>
        <dbReference type="ChEBI" id="CHEBI:18420"/>
    </cofactor>
    <text evidence="15">Binds 1 Mg(2+) ion per subunit. Can also utilize other divalent metal cations, such as Ca(2+), Mn(2+) and Co(2+).</text>
</comment>
<evidence type="ECO:0000256" key="4">
    <source>
        <dbReference type="ARBA" id="ARBA00011738"/>
    </source>
</evidence>
<feature type="compositionally biased region" description="Low complexity" evidence="17">
    <location>
        <begin position="385"/>
        <end position="395"/>
    </location>
</feature>
<dbReference type="NCBIfam" id="TIGR00232">
    <property type="entry name" value="tktlase_bact"/>
    <property type="match status" value="1"/>
</dbReference>
<dbReference type="InterPro" id="IPR005478">
    <property type="entry name" value="Transketolase_bac-like"/>
</dbReference>
<evidence type="ECO:0000256" key="11">
    <source>
        <dbReference type="NCBIfam" id="TIGR00232"/>
    </source>
</evidence>
<evidence type="ECO:0000256" key="16">
    <source>
        <dbReference type="PIRSR" id="PIRSR605478-5"/>
    </source>
</evidence>
<feature type="binding site" evidence="13">
    <location>
        <position position="474"/>
    </location>
    <ligand>
        <name>substrate</name>
    </ligand>
</feature>
<dbReference type="SMART" id="SM00861">
    <property type="entry name" value="Transket_pyr"/>
    <property type="match status" value="1"/>
</dbReference>
<comment type="cofactor">
    <cofactor evidence="14">
        <name>thiamine diphosphate</name>
        <dbReference type="ChEBI" id="CHEBI:58937"/>
    </cofactor>
    <text evidence="14">Binds 1 thiamine pyrophosphate per subunit. During the reaction, the substrate forms a covalent intermediate with the cofactor.</text>
</comment>
<dbReference type="PANTHER" id="PTHR43522">
    <property type="entry name" value="TRANSKETOLASE"/>
    <property type="match status" value="1"/>
</dbReference>
<feature type="compositionally biased region" description="Basic and acidic residues" evidence="17">
    <location>
        <begin position="396"/>
        <end position="405"/>
    </location>
</feature>
<dbReference type="EMBL" id="CP036287">
    <property type="protein sequence ID" value="QDU68966.1"/>
    <property type="molecule type" value="Genomic_DNA"/>
</dbReference>
<dbReference type="AlphaFoldDB" id="A0A518BPS7"/>
<feature type="binding site" evidence="15">
    <location>
        <position position="189"/>
    </location>
    <ligand>
        <name>Mg(2+)</name>
        <dbReference type="ChEBI" id="CHEBI:18420"/>
    </ligand>
</feature>
<dbReference type="InterPro" id="IPR005475">
    <property type="entry name" value="Transketolase-like_Pyr-bd"/>
</dbReference>
<feature type="domain" description="Transketolase-like pyrimidine-binding" evidence="18">
    <location>
        <begin position="357"/>
        <end position="531"/>
    </location>
</feature>
<evidence type="ECO:0000313" key="20">
    <source>
        <dbReference type="Proteomes" id="UP000316921"/>
    </source>
</evidence>
<evidence type="ECO:0000256" key="6">
    <source>
        <dbReference type="ARBA" id="ARBA00022679"/>
    </source>
</evidence>
<dbReference type="Proteomes" id="UP000316921">
    <property type="component" value="Chromosome"/>
</dbReference>
<evidence type="ECO:0000256" key="3">
    <source>
        <dbReference type="ARBA" id="ARBA00007131"/>
    </source>
</evidence>
<feature type="binding site" evidence="14">
    <location>
        <position position="266"/>
    </location>
    <ligand>
        <name>thiamine diphosphate</name>
        <dbReference type="ChEBI" id="CHEBI:58937"/>
    </ligand>
</feature>
<comment type="cofactor">
    <cofactor evidence="1">
        <name>Ca(2+)</name>
        <dbReference type="ChEBI" id="CHEBI:29108"/>
    </cofactor>
</comment>
<feature type="binding site" evidence="13">
    <location>
        <position position="360"/>
    </location>
    <ligand>
        <name>substrate</name>
    </ligand>
</feature>
<keyword evidence="20" id="KW-1185">Reference proteome</keyword>
<dbReference type="SUPFAM" id="SSF52922">
    <property type="entry name" value="TK C-terminal domain-like"/>
    <property type="match status" value="1"/>
</dbReference>
<name>A0A518BPS7_9BACT</name>
<evidence type="ECO:0000256" key="10">
    <source>
        <dbReference type="ARBA" id="ARBA00049473"/>
    </source>
</evidence>
<feature type="binding site" evidence="14">
    <location>
        <position position="70"/>
    </location>
    <ligand>
        <name>thiamine diphosphate</name>
        <dbReference type="ChEBI" id="CHEBI:58937"/>
    </ligand>
</feature>
<evidence type="ECO:0000313" key="19">
    <source>
        <dbReference type="EMBL" id="QDU68966.1"/>
    </source>
</evidence>
<evidence type="ECO:0000256" key="17">
    <source>
        <dbReference type="SAM" id="MobiDB-lite"/>
    </source>
</evidence>
<dbReference type="RefSeq" id="WP_145068440.1">
    <property type="nucleotide sequence ID" value="NZ_CP036287.1"/>
</dbReference>
<dbReference type="KEGG" id="pbap:Pla133_40810"/>
<dbReference type="InterPro" id="IPR005474">
    <property type="entry name" value="Transketolase_N"/>
</dbReference>
<feature type="binding site" evidence="13">
    <location>
        <position position="30"/>
    </location>
    <ligand>
        <name>substrate</name>
    </ligand>
</feature>
<dbReference type="Gene3D" id="3.40.50.970">
    <property type="match status" value="2"/>
</dbReference>
<comment type="catalytic activity">
    <reaction evidence="10">
        <text>D-sedoheptulose 7-phosphate + D-glyceraldehyde 3-phosphate = aldehydo-D-ribose 5-phosphate + D-xylulose 5-phosphate</text>
        <dbReference type="Rhea" id="RHEA:10508"/>
        <dbReference type="ChEBI" id="CHEBI:57483"/>
        <dbReference type="ChEBI" id="CHEBI:57737"/>
        <dbReference type="ChEBI" id="CHEBI:58273"/>
        <dbReference type="ChEBI" id="CHEBI:59776"/>
        <dbReference type="EC" id="2.2.1.1"/>
    </reaction>
</comment>
<feature type="site" description="Important for catalytic activity" evidence="16">
    <location>
        <position position="266"/>
    </location>
</feature>
<feature type="site" description="Important for catalytic activity" evidence="16">
    <location>
        <position position="30"/>
    </location>
</feature>
<feature type="binding site" evidence="14">
    <location>
        <position position="160"/>
    </location>
    <ligand>
        <name>thiamine diphosphate</name>
        <dbReference type="ChEBI" id="CHEBI:58937"/>
    </ligand>
</feature>
<evidence type="ECO:0000256" key="1">
    <source>
        <dbReference type="ARBA" id="ARBA00001913"/>
    </source>
</evidence>
<dbReference type="GO" id="GO:0005829">
    <property type="term" value="C:cytosol"/>
    <property type="evidence" value="ECO:0007669"/>
    <property type="project" value="TreeGrafter"/>
</dbReference>
<dbReference type="Pfam" id="PF22613">
    <property type="entry name" value="Transketolase_C_1"/>
    <property type="match status" value="1"/>
</dbReference>
<dbReference type="GO" id="GO:0004802">
    <property type="term" value="F:transketolase activity"/>
    <property type="evidence" value="ECO:0007669"/>
    <property type="project" value="UniProtKB-UniRule"/>
</dbReference>
<dbReference type="EC" id="2.2.1.1" evidence="5 11"/>
<evidence type="ECO:0000256" key="8">
    <source>
        <dbReference type="ARBA" id="ARBA00022842"/>
    </source>
</evidence>
<evidence type="ECO:0000256" key="15">
    <source>
        <dbReference type="PIRSR" id="PIRSR605478-4"/>
    </source>
</evidence>
<keyword evidence="8 15" id="KW-0460">Magnesium</keyword>
<evidence type="ECO:0000256" key="14">
    <source>
        <dbReference type="PIRSR" id="PIRSR605478-3"/>
    </source>
</evidence>
<dbReference type="InterPro" id="IPR033247">
    <property type="entry name" value="Transketolase_fam"/>
</dbReference>
<feature type="active site" description="Proton donor" evidence="12">
    <location>
        <position position="416"/>
    </location>
</feature>
<feature type="binding site" evidence="13">
    <location>
        <position position="387"/>
    </location>
    <ligand>
        <name>substrate</name>
    </ligand>
</feature>
<dbReference type="InterPro" id="IPR055152">
    <property type="entry name" value="Transketolase-like_C_2"/>
</dbReference>
<dbReference type="Gene3D" id="3.40.50.920">
    <property type="match status" value="1"/>
</dbReference>
<protein>
    <recommendedName>
        <fullName evidence="5 11">Transketolase</fullName>
        <ecNumber evidence="5 11">2.2.1.1</ecNumber>
    </recommendedName>
</protein>
<feature type="binding site" evidence="13">
    <location>
        <position position="466"/>
    </location>
    <ligand>
        <name>substrate</name>
    </ligand>
</feature>
<evidence type="ECO:0000256" key="12">
    <source>
        <dbReference type="PIRSR" id="PIRSR605478-1"/>
    </source>
</evidence>
<dbReference type="InterPro" id="IPR029061">
    <property type="entry name" value="THDP-binding"/>
</dbReference>